<dbReference type="InParanoid" id="A0A1Y2ARV5"/>
<dbReference type="EMBL" id="MCFC01000059">
    <property type="protein sequence ID" value="ORY25262.1"/>
    <property type="molecule type" value="Genomic_DNA"/>
</dbReference>
<reference evidence="1 2" key="1">
    <citation type="submission" date="2016-07" db="EMBL/GenBank/DDBJ databases">
        <title>Pervasive Adenine N6-methylation of Active Genes in Fungi.</title>
        <authorList>
            <consortium name="DOE Joint Genome Institute"/>
            <person name="Mondo S.J."/>
            <person name="Dannebaum R.O."/>
            <person name="Kuo R.C."/>
            <person name="Labutti K."/>
            <person name="Haridas S."/>
            <person name="Kuo A."/>
            <person name="Salamov A."/>
            <person name="Ahrendt S.R."/>
            <person name="Lipzen A."/>
            <person name="Sullivan W."/>
            <person name="Andreopoulos W.B."/>
            <person name="Clum A."/>
            <person name="Lindquist E."/>
            <person name="Daum C."/>
            <person name="Ramamoorthy G.K."/>
            <person name="Gryganskyi A."/>
            <person name="Culley D."/>
            <person name="Magnuson J.K."/>
            <person name="James T.Y."/>
            <person name="O'Malley M.A."/>
            <person name="Stajich J.E."/>
            <person name="Spatafora J.W."/>
            <person name="Visel A."/>
            <person name="Grigoriev I.V."/>
        </authorList>
    </citation>
    <scope>NUCLEOTIDE SEQUENCE [LARGE SCALE GENOMIC DNA]</scope>
    <source>
        <strain evidence="1 2">68-887.2</strain>
    </source>
</reference>
<dbReference type="AlphaFoldDB" id="A0A1Y2ARV5"/>
<organism evidence="1 2">
    <name type="scientific">Naematelia encephala</name>
    <dbReference type="NCBI Taxonomy" id="71784"/>
    <lineage>
        <taxon>Eukaryota</taxon>
        <taxon>Fungi</taxon>
        <taxon>Dikarya</taxon>
        <taxon>Basidiomycota</taxon>
        <taxon>Agaricomycotina</taxon>
        <taxon>Tremellomycetes</taxon>
        <taxon>Tremellales</taxon>
        <taxon>Naemateliaceae</taxon>
        <taxon>Naematelia</taxon>
    </lineage>
</organism>
<keyword evidence="2" id="KW-1185">Reference proteome</keyword>
<evidence type="ECO:0000313" key="1">
    <source>
        <dbReference type="EMBL" id="ORY25262.1"/>
    </source>
</evidence>
<protein>
    <submittedName>
        <fullName evidence="1">Uncharacterized protein</fullName>
    </submittedName>
</protein>
<comment type="caution">
    <text evidence="1">The sequence shown here is derived from an EMBL/GenBank/DDBJ whole genome shotgun (WGS) entry which is preliminary data.</text>
</comment>
<accession>A0A1Y2ARV5</accession>
<dbReference type="Proteomes" id="UP000193986">
    <property type="component" value="Unassembled WGS sequence"/>
</dbReference>
<proteinExistence type="predicted"/>
<evidence type="ECO:0000313" key="2">
    <source>
        <dbReference type="Proteomes" id="UP000193986"/>
    </source>
</evidence>
<gene>
    <name evidence="1" type="ORF">BCR39DRAFT_561165</name>
</gene>
<sequence length="208" mass="22741">MAIDLDESDLAIDGNTFVFQRVRPPHDNLTHVNDCVVSLLRRLKSLPGEAEQSLILSIKSSVTELPDPDYAKLAIVECETLQTLIVSRNAWEVQMDFRWPANGSHPSGVNSSTGGASGGSEGFSYNNVPVAFDRHADPLTFRFDATQIADGLIRYASSSVSQSVRTFGNRETARHIGRRIVSALTLPVPLPLTDRLTSEGTSESRTEE</sequence>
<name>A0A1Y2ARV5_9TREE</name>